<dbReference type="InterPro" id="IPR036388">
    <property type="entry name" value="WH-like_DNA-bd_sf"/>
</dbReference>
<dbReference type="Gene3D" id="1.10.10.10">
    <property type="entry name" value="Winged helix-like DNA-binding domain superfamily/Winged helix DNA-binding domain"/>
    <property type="match status" value="1"/>
</dbReference>
<dbReference type="RefSeq" id="WP_138863168.1">
    <property type="nucleotide sequence ID" value="NZ_VCPC01000002.1"/>
</dbReference>
<feature type="domain" description="HTH deoR-type" evidence="4">
    <location>
        <begin position="1"/>
        <end position="56"/>
    </location>
</feature>
<gene>
    <name evidence="5" type="ORF">FGK64_07330</name>
</gene>
<evidence type="ECO:0000256" key="2">
    <source>
        <dbReference type="ARBA" id="ARBA00023015"/>
    </source>
</evidence>
<dbReference type="PANTHER" id="PTHR30363">
    <property type="entry name" value="HTH-TYPE TRANSCRIPTIONAL REGULATOR SRLR-RELATED"/>
    <property type="match status" value="1"/>
</dbReference>
<dbReference type="Pfam" id="PF08220">
    <property type="entry name" value="HTH_DeoR"/>
    <property type="match status" value="1"/>
</dbReference>
<dbReference type="InterPro" id="IPR036390">
    <property type="entry name" value="WH_DNA-bd_sf"/>
</dbReference>
<dbReference type="SMART" id="SM00420">
    <property type="entry name" value="HTH_DEOR"/>
    <property type="match status" value="1"/>
</dbReference>
<evidence type="ECO:0000313" key="6">
    <source>
        <dbReference type="Proteomes" id="UP001191082"/>
    </source>
</evidence>
<dbReference type="Pfam" id="PF00455">
    <property type="entry name" value="DeoRC"/>
    <property type="match status" value="1"/>
</dbReference>
<keyword evidence="2" id="KW-0805">Transcription regulation</keyword>
<name>A0ABY2X8C3_9RHOB</name>
<dbReference type="InterPro" id="IPR014036">
    <property type="entry name" value="DeoR-like_C"/>
</dbReference>
<dbReference type="SMART" id="SM01134">
    <property type="entry name" value="DeoRC"/>
    <property type="match status" value="1"/>
</dbReference>
<dbReference type="Proteomes" id="UP001191082">
    <property type="component" value="Unassembled WGS sequence"/>
</dbReference>
<reference evidence="5 6" key="1">
    <citation type="submission" date="2019-05" db="EMBL/GenBank/DDBJ databases">
        <title>Marivita sp. nov. isolated from sea sediment.</title>
        <authorList>
            <person name="Kim W."/>
        </authorList>
    </citation>
    <scope>NUCLEOTIDE SEQUENCE [LARGE SCALE GENOMIC DNA]</scope>
    <source>
        <strain evidence="5 6">CAU 1492</strain>
    </source>
</reference>
<dbReference type="PROSITE" id="PS51000">
    <property type="entry name" value="HTH_DEOR_2"/>
    <property type="match status" value="1"/>
</dbReference>
<evidence type="ECO:0000256" key="3">
    <source>
        <dbReference type="ARBA" id="ARBA00023163"/>
    </source>
</evidence>
<proteinExistence type="predicted"/>
<accession>A0ABY2X8C3</accession>
<evidence type="ECO:0000259" key="4">
    <source>
        <dbReference type="PROSITE" id="PS51000"/>
    </source>
</evidence>
<evidence type="ECO:0000313" key="5">
    <source>
        <dbReference type="EMBL" id="TMV12614.1"/>
    </source>
</evidence>
<sequence>MSKYDQDILAMVALHGTVSVGDIAQTLDVTDQTVRRIVQPLVAQGRIRKVHGAIVSVDGPNDPPLPARLVENRAAKARIAEMVAQIIPDGASLAIDTGSTSGIIAQALCQRRNLTVVSNSSIIAATLAVIPGNRVFMAGTQLRAHDGAAFDRNAFDTVASFSVDWAILSASRVHPHHGFLVNDQNEVEMSLALQDIASQSLMAVDQSKWILQGAGSPLRLPPLRDGSLVVTDARPPEDFATLLTALDVRTPA</sequence>
<evidence type="ECO:0000256" key="1">
    <source>
        <dbReference type="ARBA" id="ARBA00022491"/>
    </source>
</evidence>
<organism evidence="5 6">
    <name type="scientific">Arenibacterium halophilum</name>
    <dbReference type="NCBI Taxonomy" id="2583821"/>
    <lineage>
        <taxon>Bacteria</taxon>
        <taxon>Pseudomonadati</taxon>
        <taxon>Pseudomonadota</taxon>
        <taxon>Alphaproteobacteria</taxon>
        <taxon>Rhodobacterales</taxon>
        <taxon>Paracoccaceae</taxon>
        <taxon>Arenibacterium</taxon>
    </lineage>
</organism>
<dbReference type="InterPro" id="IPR050313">
    <property type="entry name" value="Carb_Metab_HTH_regulators"/>
</dbReference>
<protein>
    <submittedName>
        <fullName evidence="5">DeoR/GlpR transcriptional regulator</fullName>
    </submittedName>
</protein>
<keyword evidence="1" id="KW-0678">Repressor</keyword>
<dbReference type="EMBL" id="VCPC01000002">
    <property type="protein sequence ID" value="TMV12614.1"/>
    <property type="molecule type" value="Genomic_DNA"/>
</dbReference>
<dbReference type="SUPFAM" id="SSF46785">
    <property type="entry name" value="Winged helix' DNA-binding domain"/>
    <property type="match status" value="1"/>
</dbReference>
<comment type="caution">
    <text evidence="5">The sequence shown here is derived from an EMBL/GenBank/DDBJ whole genome shotgun (WGS) entry which is preliminary data.</text>
</comment>
<dbReference type="InterPro" id="IPR001034">
    <property type="entry name" value="DeoR_HTH"/>
</dbReference>
<dbReference type="PANTHER" id="PTHR30363:SF4">
    <property type="entry name" value="GLYCEROL-3-PHOSPHATE REGULON REPRESSOR"/>
    <property type="match status" value="1"/>
</dbReference>
<dbReference type="InterPro" id="IPR037171">
    <property type="entry name" value="NagB/RpiA_transferase-like"/>
</dbReference>
<keyword evidence="3" id="KW-0804">Transcription</keyword>
<keyword evidence="6" id="KW-1185">Reference proteome</keyword>
<dbReference type="SUPFAM" id="SSF100950">
    <property type="entry name" value="NagB/RpiA/CoA transferase-like"/>
    <property type="match status" value="1"/>
</dbReference>
<dbReference type="Gene3D" id="3.30.750.70">
    <property type="entry name" value="4-hydroxybutyrate coenzyme like domains"/>
    <property type="match status" value="1"/>
</dbReference>